<dbReference type="Proteomes" id="UP000663877">
    <property type="component" value="Unassembled WGS sequence"/>
</dbReference>
<accession>A0A815F501</accession>
<dbReference type="EMBL" id="CAJNOI010000163">
    <property type="protein sequence ID" value="CAF1146969.1"/>
    <property type="molecule type" value="Genomic_DNA"/>
</dbReference>
<feature type="compositionally biased region" description="Polar residues" evidence="1">
    <location>
        <begin position="68"/>
        <end position="77"/>
    </location>
</feature>
<proteinExistence type="predicted"/>
<dbReference type="Proteomes" id="UP000663832">
    <property type="component" value="Unassembled WGS sequence"/>
</dbReference>
<comment type="caution">
    <text evidence="3">The sequence shown here is derived from an EMBL/GenBank/DDBJ whole genome shotgun (WGS) entry which is preliminary data.</text>
</comment>
<evidence type="ECO:0000313" key="2">
    <source>
        <dbReference type="EMBL" id="CAF1146969.1"/>
    </source>
</evidence>
<evidence type="ECO:0000313" key="3">
    <source>
        <dbReference type="EMBL" id="CAF1318904.1"/>
    </source>
</evidence>
<dbReference type="AlphaFoldDB" id="A0A815F501"/>
<reference evidence="3" key="1">
    <citation type="submission" date="2021-02" db="EMBL/GenBank/DDBJ databases">
        <authorList>
            <person name="Nowell W R."/>
        </authorList>
    </citation>
    <scope>NUCLEOTIDE SEQUENCE</scope>
</reference>
<evidence type="ECO:0000256" key="1">
    <source>
        <dbReference type="SAM" id="MobiDB-lite"/>
    </source>
</evidence>
<evidence type="ECO:0000313" key="4">
    <source>
        <dbReference type="Proteomes" id="UP000663832"/>
    </source>
</evidence>
<protein>
    <submittedName>
        <fullName evidence="3">Uncharacterized protein</fullName>
    </submittedName>
</protein>
<sequence length="77" mass="9162">MQCEILHIKYPNWAHEWLNVKRTFEDFYFVAPGHQSSCTRHAAKRKQRSESHHSRSGPDQPLLDLPFQRTTSKSFKH</sequence>
<keyword evidence="4" id="KW-1185">Reference proteome</keyword>
<feature type="region of interest" description="Disordered" evidence="1">
    <location>
        <begin position="39"/>
        <end position="77"/>
    </location>
</feature>
<name>A0A815F501_9BILA</name>
<dbReference type="EMBL" id="CAJNOM010000283">
    <property type="protein sequence ID" value="CAF1318904.1"/>
    <property type="molecule type" value="Genomic_DNA"/>
</dbReference>
<gene>
    <name evidence="2" type="ORF">BJG266_LOCUS23870</name>
    <name evidence="3" type="ORF">QVE165_LOCUS32225</name>
</gene>
<organism evidence="3 4">
    <name type="scientific">Adineta steineri</name>
    <dbReference type="NCBI Taxonomy" id="433720"/>
    <lineage>
        <taxon>Eukaryota</taxon>
        <taxon>Metazoa</taxon>
        <taxon>Spiralia</taxon>
        <taxon>Gnathifera</taxon>
        <taxon>Rotifera</taxon>
        <taxon>Eurotatoria</taxon>
        <taxon>Bdelloidea</taxon>
        <taxon>Adinetida</taxon>
        <taxon>Adinetidae</taxon>
        <taxon>Adineta</taxon>
    </lineage>
</organism>